<reference evidence="1 2" key="1">
    <citation type="submission" date="2021-06" db="EMBL/GenBank/DDBJ databases">
        <title>Caerostris extrusa draft genome.</title>
        <authorList>
            <person name="Kono N."/>
            <person name="Arakawa K."/>
        </authorList>
    </citation>
    <scope>NUCLEOTIDE SEQUENCE [LARGE SCALE GENOMIC DNA]</scope>
</reference>
<gene>
    <name evidence="1" type="ORF">CEXT_806321</name>
</gene>
<dbReference type="AlphaFoldDB" id="A0AAV4VYI0"/>
<organism evidence="1 2">
    <name type="scientific">Caerostris extrusa</name>
    <name type="common">Bark spider</name>
    <name type="synonym">Caerostris bankana</name>
    <dbReference type="NCBI Taxonomy" id="172846"/>
    <lineage>
        <taxon>Eukaryota</taxon>
        <taxon>Metazoa</taxon>
        <taxon>Ecdysozoa</taxon>
        <taxon>Arthropoda</taxon>
        <taxon>Chelicerata</taxon>
        <taxon>Arachnida</taxon>
        <taxon>Araneae</taxon>
        <taxon>Araneomorphae</taxon>
        <taxon>Entelegynae</taxon>
        <taxon>Araneoidea</taxon>
        <taxon>Araneidae</taxon>
        <taxon>Caerostris</taxon>
    </lineage>
</organism>
<keyword evidence="2" id="KW-1185">Reference proteome</keyword>
<comment type="caution">
    <text evidence="1">The sequence shown here is derived from an EMBL/GenBank/DDBJ whole genome shotgun (WGS) entry which is preliminary data.</text>
</comment>
<proteinExistence type="predicted"/>
<dbReference type="Proteomes" id="UP001054945">
    <property type="component" value="Unassembled WGS sequence"/>
</dbReference>
<accession>A0AAV4VYI0</accession>
<evidence type="ECO:0000313" key="1">
    <source>
        <dbReference type="EMBL" id="GIY75372.1"/>
    </source>
</evidence>
<protein>
    <submittedName>
        <fullName evidence="1">Uncharacterized protein</fullName>
    </submittedName>
</protein>
<name>A0AAV4VYI0_CAEEX</name>
<evidence type="ECO:0000313" key="2">
    <source>
        <dbReference type="Proteomes" id="UP001054945"/>
    </source>
</evidence>
<dbReference type="EMBL" id="BPLR01015330">
    <property type="protein sequence ID" value="GIY75372.1"/>
    <property type="molecule type" value="Genomic_DNA"/>
</dbReference>
<sequence length="118" mass="13162">MCCLINRTRGTAQISRRPGLTAAVPGGDAGVLLHKNKTTITAKKNIKEREEKEHTPSRTLTRLPRKPRPLAAACCLQTILQRSFCCFLYPFGVSRKGTNNQDVSIYYYFCGRVDASTL</sequence>